<sequence>MQTTFGLDLASAFDSFKRRGGMTGKTSAAAKLILMSSQSPRGRCAKTARGNA</sequence>
<protein>
    <submittedName>
        <fullName evidence="1">Uncharacterized protein</fullName>
    </submittedName>
</protein>
<evidence type="ECO:0000313" key="1">
    <source>
        <dbReference type="EMBL" id="KAH3775003.1"/>
    </source>
</evidence>
<reference evidence="1" key="1">
    <citation type="journal article" date="2019" name="bioRxiv">
        <title>The Genome of the Zebra Mussel, Dreissena polymorpha: A Resource for Invasive Species Research.</title>
        <authorList>
            <person name="McCartney M.A."/>
            <person name="Auch B."/>
            <person name="Kono T."/>
            <person name="Mallez S."/>
            <person name="Zhang Y."/>
            <person name="Obille A."/>
            <person name="Becker A."/>
            <person name="Abrahante J.E."/>
            <person name="Garbe J."/>
            <person name="Badalamenti J.P."/>
            <person name="Herman A."/>
            <person name="Mangelson H."/>
            <person name="Liachko I."/>
            <person name="Sullivan S."/>
            <person name="Sone E.D."/>
            <person name="Koren S."/>
            <person name="Silverstein K.A.T."/>
            <person name="Beckman K.B."/>
            <person name="Gohl D.M."/>
        </authorList>
    </citation>
    <scope>NUCLEOTIDE SEQUENCE</scope>
    <source>
        <strain evidence="1">Duluth1</strain>
        <tissue evidence="1">Whole animal</tissue>
    </source>
</reference>
<gene>
    <name evidence="1" type="ORF">DPMN_176398</name>
</gene>
<dbReference type="AlphaFoldDB" id="A0A9D4E906"/>
<comment type="caution">
    <text evidence="1">The sequence shown here is derived from an EMBL/GenBank/DDBJ whole genome shotgun (WGS) entry which is preliminary data.</text>
</comment>
<evidence type="ECO:0000313" key="2">
    <source>
        <dbReference type="Proteomes" id="UP000828390"/>
    </source>
</evidence>
<name>A0A9D4E906_DREPO</name>
<dbReference type="Proteomes" id="UP000828390">
    <property type="component" value="Unassembled WGS sequence"/>
</dbReference>
<dbReference type="EMBL" id="JAIWYP010000009">
    <property type="protein sequence ID" value="KAH3775003.1"/>
    <property type="molecule type" value="Genomic_DNA"/>
</dbReference>
<organism evidence="1 2">
    <name type="scientific">Dreissena polymorpha</name>
    <name type="common">Zebra mussel</name>
    <name type="synonym">Mytilus polymorpha</name>
    <dbReference type="NCBI Taxonomy" id="45954"/>
    <lineage>
        <taxon>Eukaryota</taxon>
        <taxon>Metazoa</taxon>
        <taxon>Spiralia</taxon>
        <taxon>Lophotrochozoa</taxon>
        <taxon>Mollusca</taxon>
        <taxon>Bivalvia</taxon>
        <taxon>Autobranchia</taxon>
        <taxon>Heteroconchia</taxon>
        <taxon>Euheterodonta</taxon>
        <taxon>Imparidentia</taxon>
        <taxon>Neoheterodontei</taxon>
        <taxon>Myida</taxon>
        <taxon>Dreissenoidea</taxon>
        <taxon>Dreissenidae</taxon>
        <taxon>Dreissena</taxon>
    </lineage>
</organism>
<proteinExistence type="predicted"/>
<accession>A0A9D4E906</accession>
<reference evidence="1" key="2">
    <citation type="submission" date="2020-11" db="EMBL/GenBank/DDBJ databases">
        <authorList>
            <person name="McCartney M.A."/>
            <person name="Auch B."/>
            <person name="Kono T."/>
            <person name="Mallez S."/>
            <person name="Becker A."/>
            <person name="Gohl D.M."/>
            <person name="Silverstein K.A.T."/>
            <person name="Koren S."/>
            <person name="Bechman K.B."/>
            <person name="Herman A."/>
            <person name="Abrahante J.E."/>
            <person name="Garbe J."/>
        </authorList>
    </citation>
    <scope>NUCLEOTIDE SEQUENCE</scope>
    <source>
        <strain evidence="1">Duluth1</strain>
        <tissue evidence="1">Whole animal</tissue>
    </source>
</reference>
<keyword evidence="2" id="KW-1185">Reference proteome</keyword>